<evidence type="ECO:0000313" key="1">
    <source>
        <dbReference type="EMBL" id="PCE43112.1"/>
    </source>
</evidence>
<dbReference type="KEGG" id="rdi:CMV14_17595"/>
<reference evidence="1 2" key="1">
    <citation type="submission" date="2017-09" db="EMBL/GenBank/DDBJ databases">
        <title>The Catabolism of 3,6-Dichlorosalicylic acid is Initiated by the Cytochrome P450 Monooxygenase DsmABC in Rhizorhabdus dicambivorans Ndbn-20.</title>
        <authorList>
            <person name="Na L."/>
        </authorList>
    </citation>
    <scope>NUCLEOTIDE SEQUENCE [LARGE SCALE GENOMIC DNA]</scope>
    <source>
        <strain evidence="1 2">Ndbn-20m</strain>
    </source>
</reference>
<dbReference type="OrthoDB" id="7595920at2"/>
<proteinExistence type="predicted"/>
<gene>
    <name evidence="1" type="ORF">COO09_07380</name>
</gene>
<protein>
    <submittedName>
        <fullName evidence="1">Uncharacterized protein</fullName>
    </submittedName>
</protein>
<name>A0A2A4FZF9_9SPHN</name>
<sequence>MHSDMITRDHLSVLIARRDIIEAVMARHLAGQRASGATDEERAATHSFVDIVLAAMEGNPPSRALEDPLLRRYASAFGDGLAAVLKDVIGGEVPGAFIARCVDRFWAGLRPAAA</sequence>
<dbReference type="EMBL" id="NWUF01000005">
    <property type="protein sequence ID" value="PCE43112.1"/>
    <property type="molecule type" value="Genomic_DNA"/>
</dbReference>
<comment type="caution">
    <text evidence="1">The sequence shown here is derived from an EMBL/GenBank/DDBJ whole genome shotgun (WGS) entry which is preliminary data.</text>
</comment>
<dbReference type="Proteomes" id="UP000218934">
    <property type="component" value="Unassembled WGS sequence"/>
</dbReference>
<dbReference type="AlphaFoldDB" id="A0A2A4FZF9"/>
<organism evidence="1 2">
    <name type="scientific">Rhizorhabdus dicambivorans</name>
    <dbReference type="NCBI Taxonomy" id="1850238"/>
    <lineage>
        <taxon>Bacteria</taxon>
        <taxon>Pseudomonadati</taxon>
        <taxon>Pseudomonadota</taxon>
        <taxon>Alphaproteobacteria</taxon>
        <taxon>Sphingomonadales</taxon>
        <taxon>Sphingomonadaceae</taxon>
        <taxon>Rhizorhabdus</taxon>
    </lineage>
</organism>
<evidence type="ECO:0000313" key="2">
    <source>
        <dbReference type="Proteomes" id="UP000218934"/>
    </source>
</evidence>
<accession>A0A2A4FZF9</accession>
<keyword evidence="2" id="KW-1185">Reference proteome</keyword>
<dbReference type="RefSeq" id="WP_066962331.1">
    <property type="nucleotide sequence ID" value="NZ_CP023449.1"/>
</dbReference>